<organism evidence="2">
    <name type="scientific">Perkinsus marinus (strain ATCC 50983 / TXsc)</name>
    <dbReference type="NCBI Taxonomy" id="423536"/>
    <lineage>
        <taxon>Eukaryota</taxon>
        <taxon>Sar</taxon>
        <taxon>Alveolata</taxon>
        <taxon>Perkinsozoa</taxon>
        <taxon>Perkinsea</taxon>
        <taxon>Perkinsida</taxon>
        <taxon>Perkinsidae</taxon>
        <taxon>Perkinsus</taxon>
    </lineage>
</organism>
<dbReference type="NCBIfam" id="TIGR00322">
    <property type="entry name" value="diphth2_R"/>
    <property type="match status" value="1"/>
</dbReference>
<evidence type="ECO:0000313" key="1">
    <source>
        <dbReference type="EMBL" id="EER13907.1"/>
    </source>
</evidence>
<dbReference type="EMBL" id="GG674665">
    <property type="protein sequence ID" value="EER13907.1"/>
    <property type="molecule type" value="Genomic_DNA"/>
</dbReference>
<keyword evidence="2" id="KW-1185">Reference proteome</keyword>
<gene>
    <name evidence="1" type="ORF">Pmar_PMAR027129</name>
</gene>
<dbReference type="InterPro" id="IPR042263">
    <property type="entry name" value="DPH1/DPH2_1"/>
</dbReference>
<accession>C5KNN6</accession>
<feature type="non-terminal residue" evidence="1">
    <location>
        <position position="291"/>
    </location>
</feature>
<dbReference type="AlphaFoldDB" id="C5KNN6"/>
<sequence>MTRVSSSSSGCYYDDIVKWILDHNYQRIALQFPDTMLIRSPRICKELSSRLSPQEHEVFVIGDTKQGSCCVDEVNAEHYAAHCIIHFGHSCHTMPRRIPTYYVYDDECSIKEEYSNPKILYKELMHWLKSNGKDEEEILLIWETKDPKMEMEYAKILQHHFLATTSTNTSRVPIIRVCISCHEYIPQNNSNNVMMVRRFQPNIEVLKSSGPLARVFLNTQVMSTNRDNNNNNNNVTTLCGRKIVDIDDVDGDVVTSSSRSSNIPIVIFMDDHHHHNHQHEEEYGDKPIASS</sequence>
<dbReference type="SFLD" id="SFLDS00032">
    <property type="entry name" value="Radical_SAM_3-amino-3-carboxyp"/>
    <property type="match status" value="1"/>
</dbReference>
<dbReference type="PANTHER" id="PTHR10762:SF2">
    <property type="entry name" value="2-(3-AMINO-3-CARBOXYPROPYL)HISTIDINE SYNTHASE SUBUNIT 2"/>
    <property type="match status" value="1"/>
</dbReference>
<dbReference type="OrthoDB" id="449241at2759"/>
<protein>
    <submittedName>
        <fullName evidence="1">Diphteria toxin resistance protein 2, dph2, putative</fullName>
    </submittedName>
</protein>
<reference evidence="1 2" key="1">
    <citation type="submission" date="2008-07" db="EMBL/GenBank/DDBJ databases">
        <authorList>
            <person name="El-Sayed N."/>
            <person name="Caler E."/>
            <person name="Inman J."/>
            <person name="Amedeo P."/>
            <person name="Hass B."/>
            <person name="Wortman J."/>
        </authorList>
    </citation>
    <scope>NUCLEOTIDE SEQUENCE [LARGE SCALE GENOMIC DNA]</scope>
    <source>
        <strain evidence="2">ATCC 50983 / TXsc</strain>
    </source>
</reference>
<dbReference type="GO" id="GO:0017183">
    <property type="term" value="P:protein histidyl modification to diphthamide"/>
    <property type="evidence" value="ECO:0007669"/>
    <property type="project" value="InterPro"/>
</dbReference>
<dbReference type="Proteomes" id="UP000007800">
    <property type="component" value="Unassembled WGS sequence"/>
</dbReference>
<name>C5KNN6_PERM5</name>
<dbReference type="GeneID" id="9059527"/>
<dbReference type="RefSeq" id="XP_002782112.1">
    <property type="nucleotide sequence ID" value="XM_002782066.1"/>
</dbReference>
<dbReference type="InterPro" id="IPR016435">
    <property type="entry name" value="DPH1/DPH2"/>
</dbReference>
<evidence type="ECO:0000313" key="2">
    <source>
        <dbReference type="Proteomes" id="UP000007800"/>
    </source>
</evidence>
<dbReference type="InParanoid" id="C5KNN6"/>
<dbReference type="PANTHER" id="PTHR10762">
    <property type="entry name" value="DIPHTHAMIDE BIOSYNTHESIS PROTEIN"/>
    <property type="match status" value="1"/>
</dbReference>
<dbReference type="Pfam" id="PF01866">
    <property type="entry name" value="Diphthamide_syn"/>
    <property type="match status" value="1"/>
</dbReference>
<dbReference type="Gene3D" id="3.40.50.11840">
    <property type="entry name" value="Diphthamide synthesis DPH1/DPH2 domain 1"/>
    <property type="match status" value="1"/>
</dbReference>
<dbReference type="GO" id="GO:0090560">
    <property type="term" value="F:2-(3-amino-3-carboxypropyl)histidine synthase activity"/>
    <property type="evidence" value="ECO:0007669"/>
    <property type="project" value="InterPro"/>
</dbReference>
<proteinExistence type="predicted"/>